<dbReference type="Proteomes" id="UP000021369">
    <property type="component" value="Unassembled WGS sequence"/>
</dbReference>
<reference evidence="1 2" key="1">
    <citation type="submission" date="2013-06" db="EMBL/GenBank/DDBJ databases">
        <title>Rumen cellulosomics: divergent fiber-degrading strategies revealed by comparative genome-wide analysis of six Ruminococcal strains.</title>
        <authorList>
            <person name="Dassa B."/>
            <person name="Borovok I."/>
            <person name="Lamed R."/>
            <person name="Flint H."/>
            <person name="Yeoman C.J."/>
            <person name="White B."/>
            <person name="Bayer E.A."/>
        </authorList>
    </citation>
    <scope>NUCLEOTIDE SEQUENCE [LARGE SCALE GENOMIC DNA]</scope>
    <source>
        <strain evidence="1 2">SY3</strain>
    </source>
</reference>
<evidence type="ECO:0000313" key="1">
    <source>
        <dbReference type="EMBL" id="EXM40204.1"/>
    </source>
</evidence>
<proteinExistence type="predicted"/>
<keyword evidence="2" id="KW-1185">Reference proteome</keyword>
<protein>
    <submittedName>
        <fullName evidence="1">Uncharacterized protein</fullName>
    </submittedName>
</protein>
<evidence type="ECO:0000313" key="2">
    <source>
        <dbReference type="Proteomes" id="UP000021369"/>
    </source>
</evidence>
<accession>A0A011UHQ0</accession>
<sequence length="102" mass="11724">MFISPWLRSFYIIAQIMRKVKREKWKRILRRRAFGQAFREKVLTPDTFDSVNVGEFRGSKPAHQANYAANQSARSSLALAGLREREGRALASRRKSDAATKP</sequence>
<organism evidence="1 2">
    <name type="scientific">Ruminococcus albus SY3</name>
    <dbReference type="NCBI Taxonomy" id="1341156"/>
    <lineage>
        <taxon>Bacteria</taxon>
        <taxon>Bacillati</taxon>
        <taxon>Bacillota</taxon>
        <taxon>Clostridia</taxon>
        <taxon>Eubacteriales</taxon>
        <taxon>Oscillospiraceae</taxon>
        <taxon>Ruminococcus</taxon>
    </lineage>
</organism>
<dbReference type="EMBL" id="JEOB01000002">
    <property type="protein sequence ID" value="EXM40204.1"/>
    <property type="molecule type" value="Genomic_DNA"/>
</dbReference>
<name>A0A011UHQ0_RUMAL</name>
<gene>
    <name evidence="1" type="ORF">RASY3_07935</name>
</gene>
<comment type="caution">
    <text evidence="1">The sequence shown here is derived from an EMBL/GenBank/DDBJ whole genome shotgun (WGS) entry which is preliminary data.</text>
</comment>
<dbReference type="AlphaFoldDB" id="A0A011UHQ0"/>